<evidence type="ECO:0000313" key="1">
    <source>
        <dbReference type="EMBL" id="TLX41817.1"/>
    </source>
</evidence>
<dbReference type="AlphaFoldDB" id="A0A6C1KE46"/>
<protein>
    <submittedName>
        <fullName evidence="1">Uncharacterized protein</fullName>
    </submittedName>
</protein>
<proteinExistence type="predicted"/>
<gene>
    <name evidence="1" type="ORF">FBQ73_17015</name>
</gene>
<dbReference type="EMBL" id="VAUP01000035">
    <property type="protein sequence ID" value="TLX41817.1"/>
    <property type="molecule type" value="Genomic_DNA"/>
</dbReference>
<comment type="caution">
    <text evidence="1">The sequence shown here is derived from an EMBL/GenBank/DDBJ whole genome shotgun (WGS) entry which is preliminary data.</text>
</comment>
<dbReference type="GeneID" id="95775155"/>
<organism evidence="1 2">
    <name type="scientific">Xanthobacter autotrophicus</name>
    <dbReference type="NCBI Taxonomy" id="280"/>
    <lineage>
        <taxon>Bacteria</taxon>
        <taxon>Pseudomonadati</taxon>
        <taxon>Pseudomonadota</taxon>
        <taxon>Alphaproteobacteria</taxon>
        <taxon>Hyphomicrobiales</taxon>
        <taxon>Xanthobacteraceae</taxon>
        <taxon>Xanthobacter</taxon>
    </lineage>
</organism>
<evidence type="ECO:0000313" key="2">
    <source>
        <dbReference type="Proteomes" id="UP000305131"/>
    </source>
</evidence>
<dbReference type="OrthoDB" id="9180760at2"/>
<accession>A0A6C1KE46</accession>
<reference evidence="1 2" key="1">
    <citation type="submission" date="2019-05" db="EMBL/GenBank/DDBJ databases">
        <authorList>
            <person name="Zhou X."/>
        </authorList>
    </citation>
    <scope>NUCLEOTIDE SEQUENCE [LARGE SCALE GENOMIC DNA]</scope>
    <source>
        <strain evidence="1 2">DSM 432</strain>
    </source>
</reference>
<dbReference type="RefSeq" id="WP_138400682.1">
    <property type="nucleotide sequence ID" value="NZ_JBAFVI010000005.1"/>
</dbReference>
<dbReference type="Proteomes" id="UP000305131">
    <property type="component" value="Unassembled WGS sequence"/>
</dbReference>
<name>A0A6C1KE46_XANAU</name>
<sequence>MVREFEYQGETFRVTAHGVHGHEEIFIVHIEEDGVEGAEISIDRMTEENDTSAPIEAILVMLCDKLIPQSEIQVQNPEAPFAWREGNVVFQVHDGLQDTKHD</sequence>